<organism evidence="3 4">
    <name type="scientific">SAR86 cluster bacterium</name>
    <dbReference type="NCBI Taxonomy" id="2030880"/>
    <lineage>
        <taxon>Bacteria</taxon>
        <taxon>Pseudomonadati</taxon>
        <taxon>Pseudomonadota</taxon>
        <taxon>Gammaproteobacteria</taxon>
        <taxon>SAR86 cluster</taxon>
    </lineage>
</organism>
<dbReference type="Gene3D" id="2.60.200.20">
    <property type="match status" value="1"/>
</dbReference>
<dbReference type="AlphaFoldDB" id="A0A2A4MJC5"/>
<feature type="region of interest" description="Disordered" evidence="1">
    <location>
        <begin position="96"/>
        <end position="124"/>
    </location>
</feature>
<protein>
    <recommendedName>
        <fullName evidence="2">FHA domain-containing protein</fullName>
    </recommendedName>
</protein>
<evidence type="ECO:0000313" key="4">
    <source>
        <dbReference type="Proteomes" id="UP000218172"/>
    </source>
</evidence>
<dbReference type="InterPro" id="IPR008984">
    <property type="entry name" value="SMAD_FHA_dom_sf"/>
</dbReference>
<dbReference type="InterPro" id="IPR000253">
    <property type="entry name" value="FHA_dom"/>
</dbReference>
<dbReference type="SUPFAM" id="SSF49879">
    <property type="entry name" value="SMAD/FHA domain"/>
    <property type="match status" value="1"/>
</dbReference>
<dbReference type="EMBL" id="NVQR01000103">
    <property type="protein sequence ID" value="PCH59960.1"/>
    <property type="molecule type" value="Genomic_DNA"/>
</dbReference>
<dbReference type="Pfam" id="PF00498">
    <property type="entry name" value="FHA"/>
    <property type="match status" value="1"/>
</dbReference>
<proteinExistence type="predicted"/>
<feature type="domain" description="FHA" evidence="2">
    <location>
        <begin position="7"/>
        <end position="52"/>
    </location>
</feature>
<accession>A0A2A4MJC5</accession>
<sequence>MAKFSVYSIGRSAEVDVQLSDSTVSRSHAELLITADGKYYLSDCNSSAGTYVVKGATKTAIKQAYVEQLDSLCFGDYQVTLQQLLSKIEQGSKLAKQLEPSAKDELPSGPVHRDPSSGEIIGDK</sequence>
<dbReference type="PROSITE" id="PS50006">
    <property type="entry name" value="FHA_DOMAIN"/>
    <property type="match status" value="1"/>
</dbReference>
<gene>
    <name evidence="3" type="ORF">COC19_06515</name>
</gene>
<dbReference type="CDD" id="cd00060">
    <property type="entry name" value="FHA"/>
    <property type="match status" value="1"/>
</dbReference>
<reference evidence="4" key="1">
    <citation type="submission" date="2017-08" db="EMBL/GenBank/DDBJ databases">
        <title>A dynamic microbial community with high functional redundancy inhabits the cold, oxic subseafloor aquifer.</title>
        <authorList>
            <person name="Tully B.J."/>
            <person name="Wheat C.G."/>
            <person name="Glazer B.T."/>
            <person name="Huber J.A."/>
        </authorList>
    </citation>
    <scope>NUCLEOTIDE SEQUENCE [LARGE SCALE GENOMIC DNA]</scope>
</reference>
<feature type="compositionally biased region" description="Basic and acidic residues" evidence="1">
    <location>
        <begin position="101"/>
        <end position="124"/>
    </location>
</feature>
<dbReference type="SMART" id="SM00240">
    <property type="entry name" value="FHA"/>
    <property type="match status" value="1"/>
</dbReference>
<evidence type="ECO:0000313" key="3">
    <source>
        <dbReference type="EMBL" id="PCH59960.1"/>
    </source>
</evidence>
<dbReference type="Proteomes" id="UP000218172">
    <property type="component" value="Unassembled WGS sequence"/>
</dbReference>
<evidence type="ECO:0000259" key="2">
    <source>
        <dbReference type="PROSITE" id="PS50006"/>
    </source>
</evidence>
<comment type="caution">
    <text evidence="3">The sequence shown here is derived from an EMBL/GenBank/DDBJ whole genome shotgun (WGS) entry which is preliminary data.</text>
</comment>
<evidence type="ECO:0000256" key="1">
    <source>
        <dbReference type="SAM" id="MobiDB-lite"/>
    </source>
</evidence>
<name>A0A2A4MJC5_9GAMM</name>